<reference evidence="1" key="1">
    <citation type="submission" date="2020-05" db="EMBL/GenBank/DDBJ databases">
        <authorList>
            <person name="Chiriac C."/>
            <person name="Salcher M."/>
            <person name="Ghai R."/>
            <person name="Kavagutti S V."/>
        </authorList>
    </citation>
    <scope>NUCLEOTIDE SEQUENCE</scope>
</reference>
<protein>
    <submittedName>
        <fullName evidence="1">Unannotated protein</fullName>
    </submittedName>
</protein>
<sequence length="38" mass="4298">MIGDNNACGHFGELTPYVFHSFACGVYLRIRGFVLHVR</sequence>
<gene>
    <name evidence="1" type="ORF">UFOPK2992_00285</name>
</gene>
<evidence type="ECO:0000313" key="1">
    <source>
        <dbReference type="EMBL" id="CAB4789190.1"/>
    </source>
</evidence>
<proteinExistence type="predicted"/>
<name>A0A6J6WW17_9ZZZZ</name>
<organism evidence="1">
    <name type="scientific">freshwater metagenome</name>
    <dbReference type="NCBI Taxonomy" id="449393"/>
    <lineage>
        <taxon>unclassified sequences</taxon>
        <taxon>metagenomes</taxon>
        <taxon>ecological metagenomes</taxon>
    </lineage>
</organism>
<accession>A0A6J6WW17</accession>
<dbReference type="AlphaFoldDB" id="A0A6J6WW17"/>
<dbReference type="EMBL" id="CAFAAI010000027">
    <property type="protein sequence ID" value="CAB4789190.1"/>
    <property type="molecule type" value="Genomic_DNA"/>
</dbReference>